<proteinExistence type="predicted"/>
<dbReference type="Proteomes" id="UP001194098">
    <property type="component" value="Unassembled WGS sequence"/>
</dbReference>
<dbReference type="EMBL" id="JABAGV010000027">
    <property type="protein sequence ID" value="MBC2475430.1"/>
    <property type="molecule type" value="Genomic_DNA"/>
</dbReference>
<dbReference type="EMBL" id="JABSWW010000001">
    <property type="protein sequence ID" value="NRT90111.1"/>
    <property type="molecule type" value="Genomic_DNA"/>
</dbReference>
<reference evidence="1" key="1">
    <citation type="submission" date="2020-04" db="EMBL/GenBank/DDBJ databases">
        <authorList>
            <person name="Brown S."/>
        </authorList>
    </citation>
    <scope>NUCLEOTIDE SEQUENCE</scope>
    <source>
        <strain evidence="1">DJ015</strain>
    </source>
</reference>
<comment type="caution">
    <text evidence="2">The sequence shown here is derived from an EMBL/GenBank/DDBJ whole genome shotgun (WGS) entry which is preliminary data.</text>
</comment>
<sequence length="115" mass="13412">MKRVKLSTLPKDTIVLVDGYSIVDTVEDILEDLENYKTKKIYTTTGYHAKFDARRILDDAIENQQENGMYEDWDESIQSDITQEDINDLQIIFDRILSRSSNIAYEADKLIEIDM</sequence>
<protein>
    <submittedName>
        <fullName evidence="2">Uncharacterized protein</fullName>
    </submittedName>
</protein>
<organism evidence="2 3">
    <name type="scientific">Clostridium beijerinckii</name>
    <name type="common">Clostridium MP</name>
    <dbReference type="NCBI Taxonomy" id="1520"/>
    <lineage>
        <taxon>Bacteria</taxon>
        <taxon>Bacillati</taxon>
        <taxon>Bacillota</taxon>
        <taxon>Clostridia</taxon>
        <taxon>Eubacteriales</taxon>
        <taxon>Clostridiaceae</taxon>
        <taxon>Clostridium</taxon>
    </lineage>
</organism>
<evidence type="ECO:0000313" key="3">
    <source>
        <dbReference type="Proteomes" id="UP001193748"/>
    </source>
</evidence>
<gene>
    <name evidence="2" type="ORF">B0H41_003790</name>
    <name evidence="1" type="ORF">HGI39_12040</name>
</gene>
<evidence type="ECO:0000313" key="1">
    <source>
        <dbReference type="EMBL" id="MBC2475430.1"/>
    </source>
</evidence>
<dbReference type="RefSeq" id="WP_171780004.1">
    <property type="nucleotide sequence ID" value="NZ_JABAGV010000027.1"/>
</dbReference>
<dbReference type="AlphaFoldDB" id="A0AAX0B514"/>
<accession>A0AAX0B514</accession>
<reference evidence="2" key="2">
    <citation type="submission" date="2020-05" db="EMBL/GenBank/DDBJ databases">
        <authorList>
            <person name="Brown S."/>
            <person name="Huntemann M."/>
            <person name="Clum A."/>
            <person name="Spunde A."/>
            <person name="Palaniappan K."/>
            <person name="Ritter S."/>
            <person name="Mikhailova N."/>
            <person name="Chen I.-M."/>
            <person name="Stamatis D."/>
            <person name="Reddy T."/>
            <person name="O'Malley R."/>
            <person name="Daum C."/>
            <person name="Shapiro N."/>
            <person name="Ivanova N."/>
            <person name="Kyrpides N."/>
            <person name="Woyke T."/>
        </authorList>
    </citation>
    <scope>NUCLEOTIDE SEQUENCE</scope>
    <source>
        <strain evidence="2">DJ080</strain>
    </source>
</reference>
<reference evidence="2" key="3">
    <citation type="journal article" date="2022" name="Nat. Biotechnol.">
        <title>Carbon-negative production of acetone and isopropanol by gas fermentation at industrial pilot scale.</title>
        <authorList>
            <person name="Liew F.E."/>
            <person name="Nogle R."/>
            <person name="Abdalla T."/>
            <person name="Rasor B.J."/>
            <person name="Canter C."/>
            <person name="Jensen R.O."/>
            <person name="Wang L."/>
            <person name="Strutz J."/>
            <person name="Chirania P."/>
            <person name="De Tissera S."/>
            <person name="Mueller A.P."/>
            <person name="Ruan Z."/>
            <person name="Gao A."/>
            <person name="Tran L."/>
            <person name="Engle N.L."/>
            <person name="Bromley J.C."/>
            <person name="Daniell J."/>
            <person name="Conrado R."/>
            <person name="Tschaplinski T.J."/>
            <person name="Giannone R.J."/>
            <person name="Hettich R.L."/>
            <person name="Karim A.S."/>
            <person name="Simpson S.D."/>
            <person name="Brown S.D."/>
            <person name="Leang C."/>
            <person name="Jewett M.C."/>
            <person name="Kopke M."/>
        </authorList>
    </citation>
    <scope>NUCLEOTIDE SEQUENCE</scope>
    <source>
        <strain evidence="1">DJ015</strain>
        <strain evidence="2">DJ080</strain>
    </source>
</reference>
<evidence type="ECO:0000313" key="2">
    <source>
        <dbReference type="EMBL" id="NRT90111.1"/>
    </source>
</evidence>
<dbReference type="Proteomes" id="UP001193748">
    <property type="component" value="Unassembled WGS sequence"/>
</dbReference>
<name>A0AAX0B514_CLOBE</name>